<keyword evidence="2" id="KW-1185">Reference proteome</keyword>
<dbReference type="AlphaFoldDB" id="A0A1Y1T0V7"/>
<comment type="caution">
    <text evidence="1">The sequence shown here is derived from an EMBL/GenBank/DDBJ whole genome shotgun (WGS) entry which is preliminary data.</text>
</comment>
<evidence type="ECO:0000313" key="1">
    <source>
        <dbReference type="EMBL" id="ORL44215.1"/>
    </source>
</evidence>
<accession>A0A1Y1T0V7</accession>
<name>A0A1Y1T0V7_9FLAO</name>
<proteinExistence type="predicted"/>
<protein>
    <submittedName>
        <fullName evidence="1">Uncharacterized protein</fullName>
    </submittedName>
</protein>
<reference evidence="1 2" key="1">
    <citation type="submission" date="2013-04" db="EMBL/GenBank/DDBJ databases">
        <title>Zunongwangia sp. 22II14-10F7 Genome Sequencing.</title>
        <authorList>
            <person name="Lai Q."/>
            <person name="Shao Z."/>
        </authorList>
    </citation>
    <scope>NUCLEOTIDE SEQUENCE [LARGE SCALE GENOMIC DNA]</scope>
    <source>
        <strain evidence="1 2">22II14-10F7</strain>
    </source>
</reference>
<organism evidence="1 2">
    <name type="scientific">Zunongwangia atlantica 22II14-10F7</name>
    <dbReference type="NCBI Taxonomy" id="1185767"/>
    <lineage>
        <taxon>Bacteria</taxon>
        <taxon>Pseudomonadati</taxon>
        <taxon>Bacteroidota</taxon>
        <taxon>Flavobacteriia</taxon>
        <taxon>Flavobacteriales</taxon>
        <taxon>Flavobacteriaceae</taxon>
        <taxon>Zunongwangia</taxon>
    </lineage>
</organism>
<dbReference type="Proteomes" id="UP000192746">
    <property type="component" value="Unassembled WGS sequence"/>
</dbReference>
<gene>
    <name evidence="1" type="ORF">IIF7_17047</name>
</gene>
<dbReference type="OrthoDB" id="1446544at2"/>
<sequence length="138" mass="15911">MKLICDSKNLKTYRIVSRANHLVVSPFFKSEVNRLISSKKKDANIIEFEQLLESECEIPVKTHINLFSKSSMTSKMNIIYVNKLKLKSSHRDLLAELLTRSLEIMDIEGKVSKLLHLQDADERSTFFNEFGAISKSYI</sequence>
<dbReference type="STRING" id="1185767.IIF7_17047"/>
<evidence type="ECO:0000313" key="2">
    <source>
        <dbReference type="Proteomes" id="UP000192746"/>
    </source>
</evidence>
<dbReference type="EMBL" id="ARYN01000017">
    <property type="protein sequence ID" value="ORL44215.1"/>
    <property type="molecule type" value="Genomic_DNA"/>
</dbReference>
<dbReference type="RefSeq" id="WP_084842894.1">
    <property type="nucleotide sequence ID" value="NZ_ARYN01000017.1"/>
</dbReference>